<evidence type="ECO:0000313" key="3">
    <source>
        <dbReference type="EMBL" id="PZO89105.1"/>
    </source>
</evidence>
<gene>
    <name evidence="3" type="ORF">DI626_00125</name>
</gene>
<dbReference type="EMBL" id="QFNK01000001">
    <property type="protein sequence ID" value="PZO89105.1"/>
    <property type="molecule type" value="Genomic_DNA"/>
</dbReference>
<evidence type="ECO:0000256" key="2">
    <source>
        <dbReference type="SAM" id="SignalP"/>
    </source>
</evidence>
<dbReference type="AlphaFoldDB" id="A0A2W5C1B8"/>
<dbReference type="PROSITE" id="PS51257">
    <property type="entry name" value="PROKAR_LIPOPROTEIN"/>
    <property type="match status" value="1"/>
</dbReference>
<evidence type="ECO:0000313" key="4">
    <source>
        <dbReference type="Proteomes" id="UP000249557"/>
    </source>
</evidence>
<accession>A0A2W5C1B8</accession>
<evidence type="ECO:0000256" key="1">
    <source>
        <dbReference type="SAM" id="MobiDB-lite"/>
    </source>
</evidence>
<feature type="compositionally biased region" description="Low complexity" evidence="1">
    <location>
        <begin position="72"/>
        <end position="133"/>
    </location>
</feature>
<sequence>MTKSVTKNILLVSVALVALSACASEKGPGAIGTKNDIVVRNKGIPGYQEPQTADAAAPAQQGDFTTATEQGEAAPAPAVESAEALPEQSPAVDAAAQQATEAQAPIPATTNAPMSEAPNASPAASAVATQADPVDQTLPVEPVPQTATTNVPPPETIPSSAPQPVQQRTSSVYPAGDYPQQPAAPAPVPTDVSVPLQRAEQPAASASAAPVMTEAAPAVETPAVTYVYAPAPSGYVPANPNAPYSPKDAAAYAASKGAAATASPDVPGAPLNLSDKVVIRSAQAALKAKGSYSGVEDGTINAEFLNALSLYQGQNKLPQGGLNNDTLRSLGVIE</sequence>
<feature type="signal peptide" evidence="2">
    <location>
        <begin position="1"/>
        <end position="23"/>
    </location>
</feature>
<feature type="chain" id="PRO_5016154777" description="Peptidoglycan binding-like domain-containing protein" evidence="2">
    <location>
        <begin position="24"/>
        <end position="334"/>
    </location>
</feature>
<reference evidence="3 4" key="1">
    <citation type="submission" date="2017-08" db="EMBL/GenBank/DDBJ databases">
        <title>Infants hospitalized years apart are colonized by the same room-sourced microbial strains.</title>
        <authorList>
            <person name="Brooks B."/>
            <person name="Olm M.R."/>
            <person name="Firek B.A."/>
            <person name="Baker R."/>
            <person name="Thomas B.C."/>
            <person name="Morowitz M.J."/>
            <person name="Banfield J.F."/>
        </authorList>
    </citation>
    <scope>NUCLEOTIDE SEQUENCE [LARGE SCALE GENOMIC DNA]</scope>
    <source>
        <strain evidence="3">S2_018_000_R2_104</strain>
    </source>
</reference>
<feature type="compositionally biased region" description="Polar residues" evidence="1">
    <location>
        <begin position="157"/>
        <end position="172"/>
    </location>
</feature>
<keyword evidence="2" id="KW-0732">Signal</keyword>
<protein>
    <recommendedName>
        <fullName evidence="5">Peptidoglycan binding-like domain-containing protein</fullName>
    </recommendedName>
</protein>
<name>A0A2W5C1B8_9BACT</name>
<proteinExistence type="predicted"/>
<feature type="region of interest" description="Disordered" evidence="1">
    <location>
        <begin position="67"/>
        <end position="190"/>
    </location>
</feature>
<evidence type="ECO:0008006" key="5">
    <source>
        <dbReference type="Google" id="ProtNLM"/>
    </source>
</evidence>
<comment type="caution">
    <text evidence="3">The sequence shown here is derived from an EMBL/GenBank/DDBJ whole genome shotgun (WGS) entry which is preliminary data.</text>
</comment>
<organism evidence="3 4">
    <name type="scientific">Micavibrio aeruginosavorus</name>
    <dbReference type="NCBI Taxonomy" id="349221"/>
    <lineage>
        <taxon>Bacteria</taxon>
        <taxon>Pseudomonadati</taxon>
        <taxon>Bdellovibrionota</taxon>
        <taxon>Bdellovibrionia</taxon>
        <taxon>Bdellovibrionales</taxon>
        <taxon>Pseudobdellovibrionaceae</taxon>
        <taxon>Micavibrio</taxon>
    </lineage>
</organism>
<dbReference type="Proteomes" id="UP000249557">
    <property type="component" value="Unassembled WGS sequence"/>
</dbReference>